<dbReference type="SUPFAM" id="SSF55729">
    <property type="entry name" value="Acyl-CoA N-acyltransferases (Nat)"/>
    <property type="match status" value="1"/>
</dbReference>
<dbReference type="AlphaFoldDB" id="A0A8H3ICL4"/>
<dbReference type="OrthoDB" id="410198at2759"/>
<comment type="caution">
    <text evidence="2">The sequence shown here is derived from an EMBL/GenBank/DDBJ whole genome shotgun (WGS) entry which is preliminary data.</text>
</comment>
<sequence>MSFTLHQVERSDSQWNAMFHTLCEAFENPLQPMFRLFRLLPPPTAGPEAKAASFQAFCDGMKYGLGGGPECIWQKVLDAQGNVIGGALWKIYESDPFANQLEGQEETASWYPEGGRRDFVAAAISRLDEGRKKFATRGHIYLNILWTLPEWQRKGVGKVVMEWGVQKAEELGLEMWLEASPYGKRLYEQQGFTSVMVTDLSPPQEPPNQEWAEIKGELGEMIEVVMWRPREGPYQEGKSVKPWEKGGS</sequence>
<dbReference type="PROSITE" id="PS51186">
    <property type="entry name" value="GNAT"/>
    <property type="match status" value="1"/>
</dbReference>
<keyword evidence="3" id="KW-1185">Reference proteome</keyword>
<evidence type="ECO:0000313" key="3">
    <source>
        <dbReference type="Proteomes" id="UP000664169"/>
    </source>
</evidence>
<dbReference type="InterPro" id="IPR000182">
    <property type="entry name" value="GNAT_dom"/>
</dbReference>
<protein>
    <recommendedName>
        <fullName evidence="1">N-acetyltransferase domain-containing protein</fullName>
    </recommendedName>
</protein>
<organism evidence="2 3">
    <name type="scientific">Gomphillus americanus</name>
    <dbReference type="NCBI Taxonomy" id="1940652"/>
    <lineage>
        <taxon>Eukaryota</taxon>
        <taxon>Fungi</taxon>
        <taxon>Dikarya</taxon>
        <taxon>Ascomycota</taxon>
        <taxon>Pezizomycotina</taxon>
        <taxon>Lecanoromycetes</taxon>
        <taxon>OSLEUM clade</taxon>
        <taxon>Ostropomycetidae</taxon>
        <taxon>Ostropales</taxon>
        <taxon>Graphidaceae</taxon>
        <taxon>Gomphilloideae</taxon>
        <taxon>Gomphillus</taxon>
    </lineage>
</organism>
<feature type="domain" description="N-acetyltransferase" evidence="1">
    <location>
        <begin position="74"/>
        <end position="231"/>
    </location>
</feature>
<name>A0A8H3ICL4_9LECA</name>
<dbReference type="Proteomes" id="UP000664169">
    <property type="component" value="Unassembled WGS sequence"/>
</dbReference>
<dbReference type="Pfam" id="PF00583">
    <property type="entry name" value="Acetyltransf_1"/>
    <property type="match status" value="1"/>
</dbReference>
<dbReference type="InterPro" id="IPR016181">
    <property type="entry name" value="Acyl_CoA_acyltransferase"/>
</dbReference>
<dbReference type="EMBL" id="CAJPDQ010000008">
    <property type="protein sequence ID" value="CAF9913448.1"/>
    <property type="molecule type" value="Genomic_DNA"/>
</dbReference>
<dbReference type="PANTHER" id="PTHR42791:SF5">
    <property type="entry name" value="HYPOTHETICAL ACETYLTRANSFERASE (EUROFUNG)"/>
    <property type="match status" value="1"/>
</dbReference>
<dbReference type="InterPro" id="IPR052523">
    <property type="entry name" value="Trichothecene_AcTrans"/>
</dbReference>
<accession>A0A8H3ICL4</accession>
<reference evidence="2" key="1">
    <citation type="submission" date="2021-03" db="EMBL/GenBank/DDBJ databases">
        <authorList>
            <person name="Tagirdzhanova G."/>
        </authorList>
    </citation>
    <scope>NUCLEOTIDE SEQUENCE</scope>
</reference>
<gene>
    <name evidence="2" type="ORF">GOMPHAMPRED_007919</name>
</gene>
<evidence type="ECO:0000313" key="2">
    <source>
        <dbReference type="EMBL" id="CAF9913448.1"/>
    </source>
</evidence>
<dbReference type="GO" id="GO:0016747">
    <property type="term" value="F:acyltransferase activity, transferring groups other than amino-acyl groups"/>
    <property type="evidence" value="ECO:0007669"/>
    <property type="project" value="InterPro"/>
</dbReference>
<evidence type="ECO:0000259" key="1">
    <source>
        <dbReference type="PROSITE" id="PS51186"/>
    </source>
</evidence>
<dbReference type="Gene3D" id="3.40.630.30">
    <property type="match status" value="1"/>
</dbReference>
<dbReference type="CDD" id="cd04301">
    <property type="entry name" value="NAT_SF"/>
    <property type="match status" value="1"/>
</dbReference>
<proteinExistence type="predicted"/>
<dbReference type="PANTHER" id="PTHR42791">
    <property type="entry name" value="GNAT FAMILY ACETYLTRANSFERASE"/>
    <property type="match status" value="1"/>
</dbReference>